<gene>
    <name evidence="8" type="ORF">TRICI_003909</name>
</gene>
<dbReference type="FunFam" id="3.30.1020.10:FF:000001">
    <property type="entry name" value="1-Cys peroxiredoxin"/>
    <property type="match status" value="1"/>
</dbReference>
<dbReference type="Pfam" id="PF00578">
    <property type="entry name" value="AhpC-TSA"/>
    <property type="match status" value="1"/>
</dbReference>
<keyword evidence="4" id="KW-0560">Oxidoreductase</keyword>
<dbReference type="GO" id="GO:0005829">
    <property type="term" value="C:cytosol"/>
    <property type="evidence" value="ECO:0007669"/>
    <property type="project" value="TreeGrafter"/>
</dbReference>
<evidence type="ECO:0000256" key="5">
    <source>
        <dbReference type="ARBA" id="ARBA00023284"/>
    </source>
</evidence>
<dbReference type="InterPro" id="IPR036249">
    <property type="entry name" value="Thioredoxin-like_sf"/>
</dbReference>
<keyword evidence="2" id="KW-0575">Peroxidase</keyword>
<dbReference type="Gene3D" id="3.40.30.10">
    <property type="entry name" value="Glutaredoxin"/>
    <property type="match status" value="1"/>
</dbReference>
<dbReference type="GO" id="GO:0042744">
    <property type="term" value="P:hydrogen peroxide catabolic process"/>
    <property type="evidence" value="ECO:0007669"/>
    <property type="project" value="TreeGrafter"/>
</dbReference>
<evidence type="ECO:0000313" key="8">
    <source>
        <dbReference type="EMBL" id="KAA8911187.1"/>
    </source>
</evidence>
<dbReference type="InterPro" id="IPR050217">
    <property type="entry name" value="Peroxiredoxin"/>
</dbReference>
<comment type="similarity">
    <text evidence="1">Belongs to the peroxiredoxin family. AhpC/Prx1 subfamily.</text>
</comment>
<protein>
    <recommendedName>
        <fullName evidence="7">Thioredoxin domain-containing protein</fullName>
    </recommendedName>
</protein>
<dbReference type="OrthoDB" id="2996783at2759"/>
<reference evidence="8" key="1">
    <citation type="journal article" date="2019" name="G3 (Bethesda)">
        <title>Genome Assemblies of Two Rare Opportunistic Yeast Pathogens: Diutina rugosa (syn. Candida rugosa) and Trichomonascus ciferrii (syn. Candida ciferrii).</title>
        <authorList>
            <person name="Mixao V."/>
            <person name="Saus E."/>
            <person name="Hansen A.P."/>
            <person name="Lass-Florl C."/>
            <person name="Gabaldon T."/>
        </authorList>
    </citation>
    <scope>NUCLEOTIDE SEQUENCE</scope>
    <source>
        <strain evidence="8">CBS 4856</strain>
    </source>
</reference>
<evidence type="ECO:0000256" key="4">
    <source>
        <dbReference type="ARBA" id="ARBA00023002"/>
    </source>
</evidence>
<dbReference type="Pfam" id="PF10417">
    <property type="entry name" value="1-cysPrx_C"/>
    <property type="match status" value="1"/>
</dbReference>
<keyword evidence="9" id="KW-1185">Reference proteome</keyword>
<evidence type="ECO:0000313" key="9">
    <source>
        <dbReference type="Proteomes" id="UP000761534"/>
    </source>
</evidence>
<evidence type="ECO:0000256" key="3">
    <source>
        <dbReference type="ARBA" id="ARBA00022862"/>
    </source>
</evidence>
<dbReference type="NCBIfam" id="NF009668">
    <property type="entry name" value="PRK13189.1"/>
    <property type="match status" value="1"/>
</dbReference>
<dbReference type="CDD" id="cd03016">
    <property type="entry name" value="PRX_1cys"/>
    <property type="match status" value="1"/>
</dbReference>
<dbReference type="InterPro" id="IPR019479">
    <property type="entry name" value="Peroxiredoxin_C"/>
</dbReference>
<proteinExistence type="inferred from homology"/>
<feature type="domain" description="Thioredoxin" evidence="7">
    <location>
        <begin position="38"/>
        <end position="202"/>
    </location>
</feature>
<evidence type="ECO:0000256" key="1">
    <source>
        <dbReference type="ARBA" id="ARBA00009796"/>
    </source>
</evidence>
<dbReference type="AlphaFoldDB" id="A0A642V8P8"/>
<comment type="similarity">
    <text evidence="6">Belongs to the peroxiredoxin family. Prx6 subfamily.</text>
</comment>
<sequence>MLRATVNHLSRASRRGLVGGRQFAVRYASFDAANQPRIRIGSTAPNFKAVTTEGNIDFHEFVGDSWTVLFSHPADFTPVCTTELGAFSTLKDEFTKRNTKLIGLSADPVESHEKWVKDIEEAATQGQKFDFPIIADKDREVAYLYDMVDEEGFKNLSKGPVFTIRNVFIIDPKKKVRLFMVYPASTGRNTAEVLRVLDALQMTDRTGLVTPVDWTKGSDVIVPPSVSTEDAKAKYGDVKEVKSYLRFTKEPLKSSFVPEGSSTQSRIMLALLGLGGLTGFTLAQGHDEKQGLVKDLEQTVSR</sequence>
<dbReference type="PANTHER" id="PTHR10681">
    <property type="entry name" value="THIOREDOXIN PEROXIDASE"/>
    <property type="match status" value="1"/>
</dbReference>
<comment type="caution">
    <text evidence="8">The sequence shown here is derived from an EMBL/GenBank/DDBJ whole genome shotgun (WGS) entry which is preliminary data.</text>
</comment>
<dbReference type="GO" id="GO:0008379">
    <property type="term" value="F:thioredoxin peroxidase activity"/>
    <property type="evidence" value="ECO:0007669"/>
    <property type="project" value="TreeGrafter"/>
</dbReference>
<dbReference type="SUPFAM" id="SSF52833">
    <property type="entry name" value="Thioredoxin-like"/>
    <property type="match status" value="1"/>
</dbReference>
<dbReference type="EMBL" id="SWFS01000291">
    <property type="protein sequence ID" value="KAA8911187.1"/>
    <property type="molecule type" value="Genomic_DNA"/>
</dbReference>
<dbReference type="FunFam" id="3.40.30.10:FF:000011">
    <property type="entry name" value="Peroxiredoxin PRX1"/>
    <property type="match status" value="1"/>
</dbReference>
<dbReference type="InterPro" id="IPR045020">
    <property type="entry name" value="PRX_1cys"/>
</dbReference>
<dbReference type="GO" id="GO:0006979">
    <property type="term" value="P:response to oxidative stress"/>
    <property type="evidence" value="ECO:0007669"/>
    <property type="project" value="TreeGrafter"/>
</dbReference>
<organism evidence="8 9">
    <name type="scientific">Trichomonascus ciferrii</name>
    <dbReference type="NCBI Taxonomy" id="44093"/>
    <lineage>
        <taxon>Eukaryota</taxon>
        <taxon>Fungi</taxon>
        <taxon>Dikarya</taxon>
        <taxon>Ascomycota</taxon>
        <taxon>Saccharomycotina</taxon>
        <taxon>Dipodascomycetes</taxon>
        <taxon>Dipodascales</taxon>
        <taxon>Trichomonascaceae</taxon>
        <taxon>Trichomonascus</taxon>
        <taxon>Trichomonascus ciferrii complex</taxon>
    </lineage>
</organism>
<dbReference type="InterPro" id="IPR013766">
    <property type="entry name" value="Thioredoxin_domain"/>
</dbReference>
<evidence type="ECO:0000256" key="6">
    <source>
        <dbReference type="ARBA" id="ARBA00025719"/>
    </source>
</evidence>
<dbReference type="GO" id="GO:0033554">
    <property type="term" value="P:cellular response to stress"/>
    <property type="evidence" value="ECO:0007669"/>
    <property type="project" value="TreeGrafter"/>
</dbReference>
<dbReference type="InterPro" id="IPR000866">
    <property type="entry name" value="AhpC/TSA"/>
</dbReference>
<dbReference type="PANTHER" id="PTHR10681:SF128">
    <property type="entry name" value="THIOREDOXIN-DEPENDENT PEROXIDE REDUCTASE, MITOCHONDRIAL"/>
    <property type="match status" value="1"/>
</dbReference>
<dbReference type="Gene3D" id="3.30.1020.10">
    <property type="entry name" value="Antioxidant, Horf6, Chain A, domain2"/>
    <property type="match status" value="1"/>
</dbReference>
<name>A0A642V8P8_9ASCO</name>
<dbReference type="VEuPathDB" id="FungiDB:TRICI_003909"/>
<evidence type="ECO:0000259" key="7">
    <source>
        <dbReference type="PROSITE" id="PS51352"/>
    </source>
</evidence>
<dbReference type="PROSITE" id="PS51352">
    <property type="entry name" value="THIOREDOXIN_2"/>
    <property type="match status" value="1"/>
</dbReference>
<evidence type="ECO:0000256" key="2">
    <source>
        <dbReference type="ARBA" id="ARBA00022559"/>
    </source>
</evidence>
<keyword evidence="5" id="KW-0676">Redox-active center</keyword>
<dbReference type="Proteomes" id="UP000761534">
    <property type="component" value="Unassembled WGS sequence"/>
</dbReference>
<accession>A0A642V8P8</accession>
<keyword evidence="3" id="KW-0049">Antioxidant</keyword>
<dbReference type="GO" id="GO:0045454">
    <property type="term" value="P:cell redox homeostasis"/>
    <property type="evidence" value="ECO:0007669"/>
    <property type="project" value="TreeGrafter"/>
</dbReference>